<dbReference type="SUPFAM" id="SSF55008">
    <property type="entry name" value="HMA, heavy metal-associated domain"/>
    <property type="match status" value="1"/>
</dbReference>
<dbReference type="GO" id="GO:0016531">
    <property type="term" value="F:copper chaperone activity"/>
    <property type="evidence" value="ECO:0007669"/>
    <property type="project" value="TreeGrafter"/>
</dbReference>
<evidence type="ECO:0000256" key="3">
    <source>
        <dbReference type="ARBA" id="ARBA00022796"/>
    </source>
</evidence>
<keyword evidence="3" id="KW-0187">Copper transport</keyword>
<gene>
    <name evidence="9" type="ORF">UTRI_05076_B</name>
</gene>
<comment type="similarity">
    <text evidence="7">Belongs to the ATX1 family.</text>
</comment>
<feature type="domain" description="HMA" evidence="8">
    <location>
        <begin position="8"/>
        <end position="54"/>
    </location>
</feature>
<keyword evidence="6" id="KW-0143">Chaperone</keyword>
<dbReference type="AlphaFoldDB" id="A0A5C3EEF7"/>
<dbReference type="PANTHER" id="PTHR46365:SF1">
    <property type="entry name" value="COPPER TRANSPORT PROTEIN ATOX1"/>
    <property type="match status" value="1"/>
</dbReference>
<keyword evidence="4" id="KW-0186">Copper</keyword>
<dbReference type="EMBL" id="OOIN01000025">
    <property type="protein sequence ID" value="SPO28882.1"/>
    <property type="molecule type" value="Genomic_DNA"/>
</dbReference>
<protein>
    <submittedName>
        <fullName evidence="9">Probable ATX1 - antioxidant protein and metal homeostasis factor</fullName>
    </submittedName>
</protein>
<evidence type="ECO:0000256" key="6">
    <source>
        <dbReference type="ARBA" id="ARBA00023186"/>
    </source>
</evidence>
<dbReference type="InterPro" id="IPR036163">
    <property type="entry name" value="HMA_dom_sf"/>
</dbReference>
<evidence type="ECO:0000313" key="9">
    <source>
        <dbReference type="EMBL" id="SPO28882.1"/>
    </source>
</evidence>
<dbReference type="PANTHER" id="PTHR46365">
    <property type="entry name" value="COPPER TRANSPORT PROTEIN ATOX1"/>
    <property type="match status" value="1"/>
</dbReference>
<accession>A0A5C3EEF7</accession>
<dbReference type="GO" id="GO:0046872">
    <property type="term" value="F:metal ion binding"/>
    <property type="evidence" value="ECO:0007669"/>
    <property type="project" value="UniProtKB-KW"/>
</dbReference>
<keyword evidence="5" id="KW-0406">Ion transport</keyword>
<keyword evidence="2" id="KW-0479">Metal-binding</keyword>
<reference evidence="9 10" key="1">
    <citation type="submission" date="2018-03" db="EMBL/GenBank/DDBJ databases">
        <authorList>
            <person name="Guldener U."/>
        </authorList>
    </citation>
    <scope>NUCLEOTIDE SEQUENCE [LARGE SCALE GENOMIC DNA]</scope>
    <source>
        <strain evidence="9 10">NBRC100155</strain>
    </source>
</reference>
<evidence type="ECO:0000256" key="4">
    <source>
        <dbReference type="ARBA" id="ARBA00023008"/>
    </source>
</evidence>
<evidence type="ECO:0000313" key="10">
    <source>
        <dbReference type="Proteomes" id="UP000324022"/>
    </source>
</evidence>
<evidence type="ECO:0000256" key="1">
    <source>
        <dbReference type="ARBA" id="ARBA00022448"/>
    </source>
</evidence>
<dbReference type="Pfam" id="PF00403">
    <property type="entry name" value="HMA"/>
    <property type="match status" value="1"/>
</dbReference>
<dbReference type="OrthoDB" id="689350at2759"/>
<sequence length="63" mass="6872">MSEHEYKFQVVMTCSGCSGAVSRVLSKLDENQSVVVKGSAPYETVLEKIKKTGKEVKSGQVVH</sequence>
<keyword evidence="1" id="KW-0813">Transport</keyword>
<dbReference type="CDD" id="cd00371">
    <property type="entry name" value="HMA"/>
    <property type="match status" value="1"/>
</dbReference>
<proteinExistence type="inferred from homology"/>
<keyword evidence="10" id="KW-1185">Reference proteome</keyword>
<dbReference type="Gene3D" id="3.30.70.100">
    <property type="match status" value="1"/>
</dbReference>
<evidence type="ECO:0000259" key="8">
    <source>
        <dbReference type="Pfam" id="PF00403"/>
    </source>
</evidence>
<name>A0A5C3EEF7_9BASI</name>
<dbReference type="InterPro" id="IPR006121">
    <property type="entry name" value="HMA_dom"/>
</dbReference>
<dbReference type="GO" id="GO:0006825">
    <property type="term" value="P:copper ion transport"/>
    <property type="evidence" value="ECO:0007669"/>
    <property type="project" value="UniProtKB-KW"/>
</dbReference>
<evidence type="ECO:0000256" key="2">
    <source>
        <dbReference type="ARBA" id="ARBA00022723"/>
    </source>
</evidence>
<dbReference type="GO" id="GO:0005829">
    <property type="term" value="C:cytosol"/>
    <property type="evidence" value="ECO:0007669"/>
    <property type="project" value="TreeGrafter"/>
</dbReference>
<dbReference type="InterPro" id="IPR051881">
    <property type="entry name" value="Copper_transport_ATOX1-like"/>
</dbReference>
<dbReference type="Proteomes" id="UP000324022">
    <property type="component" value="Unassembled WGS sequence"/>
</dbReference>
<evidence type="ECO:0000256" key="7">
    <source>
        <dbReference type="ARBA" id="ARBA00038171"/>
    </source>
</evidence>
<organism evidence="9 10">
    <name type="scientific">Ustilago trichophora</name>
    <dbReference type="NCBI Taxonomy" id="86804"/>
    <lineage>
        <taxon>Eukaryota</taxon>
        <taxon>Fungi</taxon>
        <taxon>Dikarya</taxon>
        <taxon>Basidiomycota</taxon>
        <taxon>Ustilaginomycotina</taxon>
        <taxon>Ustilaginomycetes</taxon>
        <taxon>Ustilaginales</taxon>
        <taxon>Ustilaginaceae</taxon>
        <taxon>Ustilago</taxon>
    </lineage>
</organism>
<evidence type="ECO:0000256" key="5">
    <source>
        <dbReference type="ARBA" id="ARBA00023065"/>
    </source>
</evidence>